<evidence type="ECO:0000256" key="2">
    <source>
        <dbReference type="ARBA" id="ARBA00022692"/>
    </source>
</evidence>
<accession>A0ABR3AEA8</accession>
<organism evidence="6 7">
    <name type="scientific">Marasmius tenuissimus</name>
    <dbReference type="NCBI Taxonomy" id="585030"/>
    <lineage>
        <taxon>Eukaryota</taxon>
        <taxon>Fungi</taxon>
        <taxon>Dikarya</taxon>
        <taxon>Basidiomycota</taxon>
        <taxon>Agaricomycotina</taxon>
        <taxon>Agaricomycetes</taxon>
        <taxon>Agaricomycetidae</taxon>
        <taxon>Agaricales</taxon>
        <taxon>Marasmiineae</taxon>
        <taxon>Marasmiaceae</taxon>
        <taxon>Marasmius</taxon>
    </lineage>
</organism>
<evidence type="ECO:0000256" key="3">
    <source>
        <dbReference type="ARBA" id="ARBA00022989"/>
    </source>
</evidence>
<dbReference type="PANTHER" id="PTHR35042:SF1">
    <property type="entry name" value="DUF1772-DOMAIN-CONTAINING PROTEIN"/>
    <property type="match status" value="1"/>
</dbReference>
<evidence type="ECO:0000256" key="5">
    <source>
        <dbReference type="SAM" id="Phobius"/>
    </source>
</evidence>
<sequence length="171" mass="18103">MSTSSATLGPRTAQALAIAGSAFLSGSIISISTVSAPALIVPGAFYFPNQVAQQWKALYTRGASTMPPLAILSSSAYFYLAYKLSNWSTGMTRKYIVAGLLTIGIVPYTLLVMAKTNAKLSAKAVDVPTEKSEVADGPEVKDLVESWTTMNFVRGVLPLAGTIFGLHATFF</sequence>
<keyword evidence="3 5" id="KW-1133">Transmembrane helix</keyword>
<comment type="subcellular location">
    <subcellularLocation>
        <location evidence="1">Membrane</location>
        <topology evidence="1">Multi-pass membrane protein</topology>
    </subcellularLocation>
</comment>
<evidence type="ECO:0008006" key="8">
    <source>
        <dbReference type="Google" id="ProtNLM"/>
    </source>
</evidence>
<keyword evidence="7" id="KW-1185">Reference proteome</keyword>
<name>A0ABR3AEA8_9AGAR</name>
<dbReference type="InterPro" id="IPR013901">
    <property type="entry name" value="Anthrone_oxy"/>
</dbReference>
<evidence type="ECO:0000256" key="4">
    <source>
        <dbReference type="ARBA" id="ARBA00023136"/>
    </source>
</evidence>
<evidence type="ECO:0000313" key="7">
    <source>
        <dbReference type="Proteomes" id="UP001437256"/>
    </source>
</evidence>
<feature type="transmembrane region" description="Helical" evidence="5">
    <location>
        <begin position="95"/>
        <end position="114"/>
    </location>
</feature>
<feature type="transmembrane region" description="Helical" evidence="5">
    <location>
        <begin position="15"/>
        <end position="46"/>
    </location>
</feature>
<dbReference type="Proteomes" id="UP001437256">
    <property type="component" value="Unassembled WGS sequence"/>
</dbReference>
<feature type="transmembrane region" description="Helical" evidence="5">
    <location>
        <begin position="58"/>
        <end position="80"/>
    </location>
</feature>
<keyword evidence="2 5" id="KW-0812">Transmembrane</keyword>
<gene>
    <name evidence="6" type="ORF">AAF712_000018</name>
</gene>
<dbReference type="PANTHER" id="PTHR35042">
    <property type="entry name" value="ANTHRONE OXYGENASE ENCC"/>
    <property type="match status" value="1"/>
</dbReference>
<protein>
    <recommendedName>
        <fullName evidence="8">DUF1772-domain-containing protein</fullName>
    </recommendedName>
</protein>
<dbReference type="Pfam" id="PF08592">
    <property type="entry name" value="Anthrone_oxy"/>
    <property type="match status" value="1"/>
</dbReference>
<comment type="caution">
    <text evidence="6">The sequence shown here is derived from an EMBL/GenBank/DDBJ whole genome shotgun (WGS) entry which is preliminary data.</text>
</comment>
<reference evidence="6 7" key="1">
    <citation type="submission" date="2024-05" db="EMBL/GenBank/DDBJ databases">
        <title>A draft genome resource for the thread blight pathogen Marasmius tenuissimus strain MS-2.</title>
        <authorList>
            <person name="Yulfo-Soto G.E."/>
            <person name="Baruah I.K."/>
            <person name="Amoako-Attah I."/>
            <person name="Bukari Y."/>
            <person name="Meinhardt L.W."/>
            <person name="Bailey B.A."/>
            <person name="Cohen S.P."/>
        </authorList>
    </citation>
    <scope>NUCLEOTIDE SEQUENCE [LARGE SCALE GENOMIC DNA]</scope>
    <source>
        <strain evidence="6 7">MS-2</strain>
    </source>
</reference>
<dbReference type="EMBL" id="JBBXMP010000001">
    <property type="protein sequence ID" value="KAL0072257.1"/>
    <property type="molecule type" value="Genomic_DNA"/>
</dbReference>
<evidence type="ECO:0000313" key="6">
    <source>
        <dbReference type="EMBL" id="KAL0072257.1"/>
    </source>
</evidence>
<evidence type="ECO:0000256" key="1">
    <source>
        <dbReference type="ARBA" id="ARBA00004141"/>
    </source>
</evidence>
<keyword evidence="4 5" id="KW-0472">Membrane</keyword>
<proteinExistence type="predicted"/>